<dbReference type="InterPro" id="IPR002347">
    <property type="entry name" value="SDR_fam"/>
</dbReference>
<organism evidence="3 4">
    <name type="scientific">Pseudoxanthomonas winnipegensis</name>
    <dbReference type="NCBI Taxonomy" id="2480810"/>
    <lineage>
        <taxon>Bacteria</taxon>
        <taxon>Pseudomonadati</taxon>
        <taxon>Pseudomonadota</taxon>
        <taxon>Gammaproteobacteria</taxon>
        <taxon>Lysobacterales</taxon>
        <taxon>Lysobacteraceae</taxon>
        <taxon>Pseudoxanthomonas</taxon>
    </lineage>
</organism>
<evidence type="ECO:0000256" key="2">
    <source>
        <dbReference type="ARBA" id="ARBA00023002"/>
    </source>
</evidence>
<comment type="caution">
    <text evidence="3">The sequence shown here is derived from an EMBL/GenBank/DDBJ whole genome shotgun (WGS) entry which is preliminary data.</text>
</comment>
<dbReference type="FunFam" id="3.40.50.720:FF:000084">
    <property type="entry name" value="Short-chain dehydrogenase reductase"/>
    <property type="match status" value="1"/>
</dbReference>
<dbReference type="Pfam" id="PF13561">
    <property type="entry name" value="adh_short_C2"/>
    <property type="match status" value="1"/>
</dbReference>
<protein>
    <submittedName>
        <fullName evidence="3">3-oxoacyl-[acyl-carrier protein] reductase</fullName>
        <ecNumber evidence="3">1.1.1.100</ecNumber>
    </submittedName>
</protein>
<dbReference type="PRINTS" id="PR00080">
    <property type="entry name" value="SDRFAMILY"/>
</dbReference>
<evidence type="ECO:0000256" key="1">
    <source>
        <dbReference type="ARBA" id="ARBA00006484"/>
    </source>
</evidence>
<dbReference type="EMBL" id="JAUTBB010000001">
    <property type="protein sequence ID" value="MDQ1117761.1"/>
    <property type="molecule type" value="Genomic_DNA"/>
</dbReference>
<dbReference type="InterPro" id="IPR036291">
    <property type="entry name" value="NAD(P)-bd_dom_sf"/>
</dbReference>
<name>A0AAW8G7S2_9GAMM</name>
<dbReference type="Gene3D" id="3.40.50.720">
    <property type="entry name" value="NAD(P)-binding Rossmann-like Domain"/>
    <property type="match status" value="1"/>
</dbReference>
<comment type="similarity">
    <text evidence="1">Belongs to the short-chain dehydrogenases/reductases (SDR) family.</text>
</comment>
<dbReference type="AlphaFoldDB" id="A0AAW8G7S2"/>
<dbReference type="PANTHER" id="PTHR43477">
    <property type="entry name" value="DIHYDROANTICAPSIN 7-DEHYDROGENASE"/>
    <property type="match status" value="1"/>
</dbReference>
<dbReference type="EC" id="1.1.1.100" evidence="3"/>
<gene>
    <name evidence="3" type="ORF">QE383_000069</name>
</gene>
<dbReference type="Proteomes" id="UP001234354">
    <property type="component" value="Unassembled WGS sequence"/>
</dbReference>
<dbReference type="PANTHER" id="PTHR43477:SF1">
    <property type="entry name" value="DIHYDROANTICAPSIN 7-DEHYDROGENASE"/>
    <property type="match status" value="1"/>
</dbReference>
<evidence type="ECO:0000313" key="4">
    <source>
        <dbReference type="Proteomes" id="UP001234354"/>
    </source>
</evidence>
<accession>A0AAW8G7S2</accession>
<dbReference type="InterPro" id="IPR020904">
    <property type="entry name" value="Sc_DH/Rdtase_CS"/>
</dbReference>
<reference evidence="3" key="1">
    <citation type="submission" date="2023-07" db="EMBL/GenBank/DDBJ databases">
        <title>Functional and genomic diversity of the sorghum phyllosphere microbiome.</title>
        <authorList>
            <person name="Shade A."/>
        </authorList>
    </citation>
    <scope>NUCLEOTIDE SEQUENCE</scope>
    <source>
        <strain evidence="3">SORGH_AS_0908</strain>
    </source>
</reference>
<dbReference type="PRINTS" id="PR00081">
    <property type="entry name" value="GDHRDH"/>
</dbReference>
<dbReference type="PROSITE" id="PS00061">
    <property type="entry name" value="ADH_SHORT"/>
    <property type="match status" value="1"/>
</dbReference>
<sequence>MGVFEQEHEAMNTSSLQGLRVLVAGGSRGIGLAIAQGCAAAGAQLSICARGQAPLQAAVADLSRHGLAVHALPCDLSDPAQIAAWIEAAAGAFGGIDVLINNASGYGHGSDDASWQAGFDVDLMSAVRSTRLALPHLRRSASPSILNISSINGQVPTPRAAAYSTAKAALNYYTLTLATELAREKIRVNAIAPGSIEFPGGLWEQRRTREPALYARIRERIPFGEFGAVEDIANAAVFLASPAARWITGQILAVDGGQSLSA</sequence>
<evidence type="ECO:0000313" key="3">
    <source>
        <dbReference type="EMBL" id="MDQ1117761.1"/>
    </source>
</evidence>
<proteinExistence type="inferred from homology"/>
<dbReference type="InterPro" id="IPR051122">
    <property type="entry name" value="SDR_DHRS6-like"/>
</dbReference>
<keyword evidence="2 3" id="KW-0560">Oxidoreductase</keyword>
<dbReference type="GO" id="GO:0004316">
    <property type="term" value="F:3-oxoacyl-[acyl-carrier-protein] reductase (NADPH) activity"/>
    <property type="evidence" value="ECO:0007669"/>
    <property type="project" value="UniProtKB-EC"/>
</dbReference>
<dbReference type="SUPFAM" id="SSF51735">
    <property type="entry name" value="NAD(P)-binding Rossmann-fold domains"/>
    <property type="match status" value="1"/>
</dbReference>